<dbReference type="InterPro" id="IPR020339">
    <property type="entry name" value="C20orf85-like"/>
</dbReference>
<sequence length="251" mass="27406">MESRPAKTGVDTGLASLPLGFAVSFGQWPCYQPCKHTAQLKALQRNTKENCSESRYNDEHSARPAAQHTCSNVPPIACKLGVQAHIGEHVSPVAQQDNWRQRVRRELQAESEWPSRWGFMADPVSGSKANDTLDTFKNAAQCTTSISLNQLPEVRQAVERQRQQGDSVDAFVHNQLLRTPAAACVRLEPKKEFARPMITSHAIGASAALPCAFDDAVTSTRLDAASTLANLPPCLSDDAVRNCNGQSRSQL</sequence>
<evidence type="ECO:0000313" key="1">
    <source>
        <dbReference type="EMBL" id="GFH13170.1"/>
    </source>
</evidence>
<proteinExistence type="predicted"/>
<gene>
    <name evidence="1" type="ORF">HaLaN_09001</name>
</gene>
<name>A0A699YTM2_HAELA</name>
<dbReference type="AlphaFoldDB" id="A0A699YTM2"/>
<reference evidence="1 2" key="1">
    <citation type="submission" date="2020-02" db="EMBL/GenBank/DDBJ databases">
        <title>Draft genome sequence of Haematococcus lacustris strain NIES-144.</title>
        <authorList>
            <person name="Morimoto D."/>
            <person name="Nakagawa S."/>
            <person name="Yoshida T."/>
            <person name="Sawayama S."/>
        </authorList>
    </citation>
    <scope>NUCLEOTIDE SEQUENCE [LARGE SCALE GENOMIC DNA]</scope>
    <source>
        <strain evidence="1 2">NIES-144</strain>
    </source>
</reference>
<comment type="caution">
    <text evidence="1">The sequence shown here is derived from an EMBL/GenBank/DDBJ whole genome shotgun (WGS) entry which is preliminary data.</text>
</comment>
<evidence type="ECO:0000313" key="2">
    <source>
        <dbReference type="Proteomes" id="UP000485058"/>
    </source>
</evidence>
<keyword evidence="2" id="KW-1185">Reference proteome</keyword>
<dbReference type="EMBL" id="BLLF01000583">
    <property type="protein sequence ID" value="GFH13170.1"/>
    <property type="molecule type" value="Genomic_DNA"/>
</dbReference>
<dbReference type="Proteomes" id="UP000485058">
    <property type="component" value="Unassembled WGS sequence"/>
</dbReference>
<protein>
    <submittedName>
        <fullName evidence="1">Uncharacterized protein</fullName>
    </submittedName>
</protein>
<accession>A0A699YTM2</accession>
<dbReference type="Pfam" id="PF14945">
    <property type="entry name" value="LLC1"/>
    <property type="match status" value="1"/>
</dbReference>
<organism evidence="1 2">
    <name type="scientific">Haematococcus lacustris</name>
    <name type="common">Green alga</name>
    <name type="synonym">Haematococcus pluvialis</name>
    <dbReference type="NCBI Taxonomy" id="44745"/>
    <lineage>
        <taxon>Eukaryota</taxon>
        <taxon>Viridiplantae</taxon>
        <taxon>Chlorophyta</taxon>
        <taxon>core chlorophytes</taxon>
        <taxon>Chlorophyceae</taxon>
        <taxon>CS clade</taxon>
        <taxon>Chlamydomonadales</taxon>
        <taxon>Haematococcaceae</taxon>
        <taxon>Haematococcus</taxon>
    </lineage>
</organism>